<dbReference type="EMBL" id="FUEG01000004">
    <property type="protein sequence ID" value="SJL04055.1"/>
    <property type="molecule type" value="Genomic_DNA"/>
</dbReference>
<feature type="transmembrane region" description="Helical" evidence="1">
    <location>
        <begin position="301"/>
        <end position="322"/>
    </location>
</feature>
<keyword evidence="1" id="KW-0812">Transmembrane</keyword>
<feature type="transmembrane region" description="Helical" evidence="1">
    <location>
        <begin position="343"/>
        <end position="362"/>
    </location>
</feature>
<keyword evidence="1" id="KW-0472">Membrane</keyword>
<reference evidence="3" key="1">
    <citation type="journal article" date="2017" name="Nat. Ecol. Evol.">
        <title>Genome expansion and lineage-specific genetic innovations in the forest pathogenic fungi Armillaria.</title>
        <authorList>
            <person name="Sipos G."/>
            <person name="Prasanna A.N."/>
            <person name="Walter M.C."/>
            <person name="O'Connor E."/>
            <person name="Balint B."/>
            <person name="Krizsan K."/>
            <person name="Kiss B."/>
            <person name="Hess J."/>
            <person name="Varga T."/>
            <person name="Slot J."/>
            <person name="Riley R."/>
            <person name="Boka B."/>
            <person name="Rigling D."/>
            <person name="Barry K."/>
            <person name="Lee J."/>
            <person name="Mihaltcheva S."/>
            <person name="LaButti K."/>
            <person name="Lipzen A."/>
            <person name="Waldron R."/>
            <person name="Moloney N.M."/>
            <person name="Sperisen C."/>
            <person name="Kredics L."/>
            <person name="Vagvoelgyi C."/>
            <person name="Patrignani A."/>
            <person name="Fitzpatrick D."/>
            <person name="Nagy I."/>
            <person name="Doyle S."/>
            <person name="Anderson J.B."/>
            <person name="Grigoriev I.V."/>
            <person name="Gueldener U."/>
            <person name="Muensterkoetter M."/>
            <person name="Nagy L.G."/>
        </authorList>
    </citation>
    <scope>NUCLEOTIDE SEQUENCE [LARGE SCALE GENOMIC DNA]</scope>
    <source>
        <strain evidence="3">C18/9</strain>
    </source>
</reference>
<feature type="transmembrane region" description="Helical" evidence="1">
    <location>
        <begin position="110"/>
        <end position="136"/>
    </location>
</feature>
<name>A0A284R5S7_ARMOS</name>
<keyword evidence="1" id="KW-1133">Transmembrane helix</keyword>
<feature type="transmembrane region" description="Helical" evidence="1">
    <location>
        <begin position="85"/>
        <end position="104"/>
    </location>
</feature>
<dbReference type="OrthoDB" id="3351993at2759"/>
<gene>
    <name evidence="2" type="ORF">ARMOST_07413</name>
</gene>
<feature type="transmembrane region" description="Helical" evidence="1">
    <location>
        <begin position="157"/>
        <end position="177"/>
    </location>
</feature>
<feature type="transmembrane region" description="Helical" evidence="1">
    <location>
        <begin position="244"/>
        <end position="268"/>
    </location>
</feature>
<evidence type="ECO:0000313" key="2">
    <source>
        <dbReference type="EMBL" id="SJL04055.1"/>
    </source>
</evidence>
<proteinExistence type="predicted"/>
<dbReference type="STRING" id="47428.A0A284R5S7"/>
<accession>A0A284R5S7</accession>
<keyword evidence="3" id="KW-1185">Reference proteome</keyword>
<dbReference type="Proteomes" id="UP000219338">
    <property type="component" value="Unassembled WGS sequence"/>
</dbReference>
<protein>
    <submittedName>
        <fullName evidence="2">Uncharacterized protein</fullName>
    </submittedName>
</protein>
<evidence type="ECO:0000256" key="1">
    <source>
        <dbReference type="SAM" id="Phobius"/>
    </source>
</evidence>
<evidence type="ECO:0000313" key="3">
    <source>
        <dbReference type="Proteomes" id="UP000219338"/>
    </source>
</evidence>
<feature type="transmembrane region" description="Helical" evidence="1">
    <location>
        <begin position="211"/>
        <end position="232"/>
    </location>
</feature>
<organism evidence="2 3">
    <name type="scientific">Armillaria ostoyae</name>
    <name type="common">Armillaria root rot fungus</name>
    <dbReference type="NCBI Taxonomy" id="47428"/>
    <lineage>
        <taxon>Eukaryota</taxon>
        <taxon>Fungi</taxon>
        <taxon>Dikarya</taxon>
        <taxon>Basidiomycota</taxon>
        <taxon>Agaricomycotina</taxon>
        <taxon>Agaricomycetes</taxon>
        <taxon>Agaricomycetidae</taxon>
        <taxon>Agaricales</taxon>
        <taxon>Marasmiineae</taxon>
        <taxon>Physalacriaceae</taxon>
        <taxon>Armillaria</taxon>
    </lineage>
</organism>
<dbReference type="OMA" id="FICRISV"/>
<feature type="transmembrane region" description="Helical" evidence="1">
    <location>
        <begin position="23"/>
        <end position="42"/>
    </location>
</feature>
<dbReference type="AlphaFoldDB" id="A0A284R5S7"/>
<sequence>MADVLPICLIPSNSDIAGIGVRVATYLQACLALFMVFSSVVYRTLHALSISCACEKADDSISIVVRKAFQLPSALKEAIKSVESALFVTSISVIIGAMIQARSAEGLSSYHALVVLNLAQINSYTSFLLFICRISVDDMGATGIGLLRQMLRTALRNYVLFAVHACMMGAFGLWFWGNNSAFLRYASNNPGPCNPVSHYWVFTPVLSNNQALRIFFLIYYSVSAFPPSAFMVPMAMTTLINAAVWAILYTLAFIYIVLSAPALLSLHLSGRDVPKWLNSKFKHIARGSDAMLDLPEGKWEAAVRFSLWMLPLYLPVVFYLFATEKMIRMNKRNLENADEEAQWSYGQTLALVTALVTVVFFLRDVYKLVIELLRLEVELQGFLRSQVNADDGSFTLRRCRTV</sequence>